<protein>
    <recommendedName>
        <fullName evidence="1">Lactose phosphotransferase system repressor</fullName>
    </recommendedName>
</protein>
<keyword evidence="2" id="KW-0678">Repressor</keyword>
<dbReference type="InterPro" id="IPR018356">
    <property type="entry name" value="Tscrpt_reg_HTH_DeoR_CS"/>
</dbReference>
<comment type="function">
    <text evidence="6">Repressor of the lactose catabolism operon. Galactose-6-phosphate is the inducer.</text>
</comment>
<dbReference type="SUPFAM" id="SSF100950">
    <property type="entry name" value="NagB/RpiA/CoA transferase-like"/>
    <property type="match status" value="1"/>
</dbReference>
<keyword evidence="5" id="KW-0804">Transcription</keyword>
<dbReference type="Pfam" id="PF00455">
    <property type="entry name" value="DeoRC"/>
    <property type="match status" value="1"/>
</dbReference>
<dbReference type="InterPro" id="IPR001034">
    <property type="entry name" value="DeoR_HTH"/>
</dbReference>
<comment type="caution">
    <text evidence="8">The sequence shown here is derived from an EMBL/GenBank/DDBJ whole genome shotgun (WGS) entry which is preliminary data.</text>
</comment>
<reference evidence="8" key="1">
    <citation type="journal article" date="2021" name="PeerJ">
        <title>Extensive microbial diversity within the chicken gut microbiome revealed by metagenomics and culture.</title>
        <authorList>
            <person name="Gilroy R."/>
            <person name="Ravi A."/>
            <person name="Getino M."/>
            <person name="Pursley I."/>
            <person name="Horton D.L."/>
            <person name="Alikhan N.F."/>
            <person name="Baker D."/>
            <person name="Gharbi K."/>
            <person name="Hall N."/>
            <person name="Watson M."/>
            <person name="Adriaenssens E.M."/>
            <person name="Foster-Nyarko E."/>
            <person name="Jarju S."/>
            <person name="Secka A."/>
            <person name="Antonio M."/>
            <person name="Oren A."/>
            <person name="Chaudhuri R.R."/>
            <person name="La Ragione R."/>
            <person name="Hildebrand F."/>
            <person name="Pallen M.J."/>
        </authorList>
    </citation>
    <scope>NUCLEOTIDE SEQUENCE</scope>
    <source>
        <strain evidence="8">ChiHecolR3B27-1887</strain>
    </source>
</reference>
<proteinExistence type="predicted"/>
<evidence type="ECO:0000256" key="1">
    <source>
        <dbReference type="ARBA" id="ARBA00021390"/>
    </source>
</evidence>
<dbReference type="GO" id="GO:0003700">
    <property type="term" value="F:DNA-binding transcription factor activity"/>
    <property type="evidence" value="ECO:0007669"/>
    <property type="project" value="InterPro"/>
</dbReference>
<dbReference type="PRINTS" id="PR00037">
    <property type="entry name" value="HTHLACR"/>
</dbReference>
<accession>A0A9D2IP97</accession>
<keyword evidence="4 8" id="KW-0238">DNA-binding</keyword>
<dbReference type="InterPro" id="IPR050313">
    <property type="entry name" value="Carb_Metab_HTH_regulators"/>
</dbReference>
<dbReference type="SMART" id="SM00420">
    <property type="entry name" value="HTH_DEOR"/>
    <property type="match status" value="1"/>
</dbReference>
<evidence type="ECO:0000313" key="8">
    <source>
        <dbReference type="EMBL" id="HIZ17775.1"/>
    </source>
</evidence>
<dbReference type="InterPro" id="IPR036388">
    <property type="entry name" value="WH-like_DNA-bd_sf"/>
</dbReference>
<dbReference type="PROSITE" id="PS00894">
    <property type="entry name" value="HTH_DEOR_1"/>
    <property type="match status" value="1"/>
</dbReference>
<dbReference type="Gene3D" id="1.10.10.10">
    <property type="entry name" value="Winged helix-like DNA-binding domain superfamily/Winged helix DNA-binding domain"/>
    <property type="match status" value="1"/>
</dbReference>
<sequence length="249" mass="26392">MLAEERLARVVGIVERRGTASLAEIASELGVSESTVRRDLDRLDEAHRLVKIRGGAAAREAAHLLRDLTLGERRGLHAAEKRAICERAATLVGADDFVYLDAGSTTAELVGLLATSGATFATDSVLHATRLAERGCRVVVLGGELKGATGAAVGPDALDALGRYHFTVGFWGANGVSLEAGYTVPEADEAAVKHLSLSRTERRYVLADASKLGRTSRVSYASFSDAMLLTCGDVPEKYRSRENVVVVGA</sequence>
<dbReference type="PANTHER" id="PTHR30363:SF4">
    <property type="entry name" value="GLYCEROL-3-PHOSPHATE REGULON REPRESSOR"/>
    <property type="match status" value="1"/>
</dbReference>
<evidence type="ECO:0000313" key="9">
    <source>
        <dbReference type="Proteomes" id="UP000824029"/>
    </source>
</evidence>
<dbReference type="InterPro" id="IPR036390">
    <property type="entry name" value="WH_DNA-bd_sf"/>
</dbReference>
<dbReference type="PROSITE" id="PS51000">
    <property type="entry name" value="HTH_DEOR_2"/>
    <property type="match status" value="1"/>
</dbReference>
<keyword evidence="3" id="KW-0805">Transcription regulation</keyword>
<feature type="domain" description="HTH deoR-type" evidence="7">
    <location>
        <begin position="3"/>
        <end position="58"/>
    </location>
</feature>
<evidence type="ECO:0000256" key="3">
    <source>
        <dbReference type="ARBA" id="ARBA00023015"/>
    </source>
</evidence>
<organism evidence="8 9">
    <name type="scientific">Candidatus Olsenella stercoravium</name>
    <dbReference type="NCBI Taxonomy" id="2838713"/>
    <lineage>
        <taxon>Bacteria</taxon>
        <taxon>Bacillati</taxon>
        <taxon>Actinomycetota</taxon>
        <taxon>Coriobacteriia</taxon>
        <taxon>Coriobacteriales</taxon>
        <taxon>Atopobiaceae</taxon>
        <taxon>Olsenella</taxon>
    </lineage>
</organism>
<dbReference type="InterPro" id="IPR037171">
    <property type="entry name" value="NagB/RpiA_transferase-like"/>
</dbReference>
<evidence type="ECO:0000256" key="4">
    <source>
        <dbReference type="ARBA" id="ARBA00023125"/>
    </source>
</evidence>
<dbReference type="PANTHER" id="PTHR30363">
    <property type="entry name" value="HTH-TYPE TRANSCRIPTIONAL REGULATOR SRLR-RELATED"/>
    <property type="match status" value="1"/>
</dbReference>
<evidence type="ECO:0000256" key="6">
    <source>
        <dbReference type="ARBA" id="ARBA00024937"/>
    </source>
</evidence>
<dbReference type="Proteomes" id="UP000824029">
    <property type="component" value="Unassembled WGS sequence"/>
</dbReference>
<evidence type="ECO:0000256" key="5">
    <source>
        <dbReference type="ARBA" id="ARBA00023163"/>
    </source>
</evidence>
<dbReference type="GO" id="GO:0003677">
    <property type="term" value="F:DNA binding"/>
    <property type="evidence" value="ECO:0007669"/>
    <property type="project" value="UniProtKB-KW"/>
</dbReference>
<dbReference type="Pfam" id="PF08220">
    <property type="entry name" value="HTH_DeoR"/>
    <property type="match status" value="1"/>
</dbReference>
<gene>
    <name evidence="8" type="ORF">IAA22_01515</name>
</gene>
<dbReference type="SUPFAM" id="SSF46785">
    <property type="entry name" value="Winged helix' DNA-binding domain"/>
    <property type="match status" value="1"/>
</dbReference>
<name>A0A9D2IP97_9ACTN</name>
<evidence type="ECO:0000256" key="2">
    <source>
        <dbReference type="ARBA" id="ARBA00022491"/>
    </source>
</evidence>
<dbReference type="InterPro" id="IPR014036">
    <property type="entry name" value="DeoR-like_C"/>
</dbReference>
<dbReference type="EMBL" id="DXBZ01000034">
    <property type="protein sequence ID" value="HIZ17775.1"/>
    <property type="molecule type" value="Genomic_DNA"/>
</dbReference>
<dbReference type="Gene3D" id="3.40.50.1360">
    <property type="match status" value="1"/>
</dbReference>
<reference evidence="8" key="2">
    <citation type="submission" date="2021-04" db="EMBL/GenBank/DDBJ databases">
        <authorList>
            <person name="Gilroy R."/>
        </authorList>
    </citation>
    <scope>NUCLEOTIDE SEQUENCE</scope>
    <source>
        <strain evidence="8">ChiHecolR3B27-1887</strain>
    </source>
</reference>
<dbReference type="SMART" id="SM01134">
    <property type="entry name" value="DeoRC"/>
    <property type="match status" value="1"/>
</dbReference>
<dbReference type="AlphaFoldDB" id="A0A9D2IP97"/>
<evidence type="ECO:0000259" key="7">
    <source>
        <dbReference type="PROSITE" id="PS51000"/>
    </source>
</evidence>